<evidence type="ECO:0000259" key="2">
    <source>
        <dbReference type="PROSITE" id="PS50280"/>
    </source>
</evidence>
<sequence length="480" mass="54108">MWRKTIIIKPPQPPHRKVECLSSNPEVKTMEQLIELDLKFSKAPDTSFPYRSEEHYAGTLPTTRSPSTCFTPSTSSTTALSSSSPRSSTHSSDSRCSHASSLGRLKPAEKSKLNLETCRIDLSHQLPTPPGSESPISSSFHSPSQSHIFCYLTTMNDIKGVGLVASGYIKKGTLIVKQSPLLTVTMGDINEVLVFDHVYPQYFKLPKNQRDKVMTFHRRTDQAAEKDELVNIIETNAIPLQGDPSEEAKSLGLFETIGKINHSCAPNSGWSWYEEGKMLHLYAYDDISPGSEITVSYIQDVTAPCLDRQQELLSGHGFLCICSACCNPTSKIIASDRNLEMYQILRNKWLSVPIRTYAFPLTRALRDLDLALDILGQEKKVDGCGEVYDLLFEAYAIHGRKEEAKNHARKALRHYSTVWGAAKAEKYTEYKALMADPSLYVDWASLRSEDEWQENRVKRMKLSGRTIKVSKYSFRTDFRM</sequence>
<evidence type="ECO:0000256" key="1">
    <source>
        <dbReference type="SAM" id="MobiDB-lite"/>
    </source>
</evidence>
<dbReference type="InterPro" id="IPR053185">
    <property type="entry name" value="SET_domain_protein"/>
</dbReference>
<protein>
    <recommendedName>
        <fullName evidence="2">SET domain-containing protein</fullName>
    </recommendedName>
</protein>
<keyword evidence="4" id="KW-1185">Reference proteome</keyword>
<dbReference type="InterPro" id="IPR011990">
    <property type="entry name" value="TPR-like_helical_dom_sf"/>
</dbReference>
<evidence type="ECO:0000313" key="3">
    <source>
        <dbReference type="EMBL" id="WRT69458.1"/>
    </source>
</evidence>
<dbReference type="InterPro" id="IPR001214">
    <property type="entry name" value="SET_dom"/>
</dbReference>
<organism evidence="3 4">
    <name type="scientific">Kwoniella shivajii</name>
    <dbReference type="NCBI Taxonomy" id="564305"/>
    <lineage>
        <taxon>Eukaryota</taxon>
        <taxon>Fungi</taxon>
        <taxon>Dikarya</taxon>
        <taxon>Basidiomycota</taxon>
        <taxon>Agaricomycotina</taxon>
        <taxon>Tremellomycetes</taxon>
        <taxon>Tremellales</taxon>
        <taxon>Cryptococcaceae</taxon>
        <taxon>Kwoniella</taxon>
    </lineage>
</organism>
<dbReference type="Pfam" id="PF00856">
    <property type="entry name" value="SET"/>
    <property type="match status" value="1"/>
</dbReference>
<dbReference type="PANTHER" id="PTHR47332">
    <property type="entry name" value="SET DOMAIN-CONTAINING PROTEIN 5"/>
    <property type="match status" value="1"/>
</dbReference>
<feature type="region of interest" description="Disordered" evidence="1">
    <location>
        <begin position="56"/>
        <end position="103"/>
    </location>
</feature>
<feature type="compositionally biased region" description="Low complexity" evidence="1">
    <location>
        <begin position="61"/>
        <end position="91"/>
    </location>
</feature>
<dbReference type="RefSeq" id="XP_062794197.1">
    <property type="nucleotide sequence ID" value="XM_062938146.1"/>
</dbReference>
<evidence type="ECO:0000313" key="4">
    <source>
        <dbReference type="Proteomes" id="UP001329825"/>
    </source>
</evidence>
<dbReference type="Gene3D" id="1.25.40.10">
    <property type="entry name" value="Tetratricopeptide repeat domain"/>
    <property type="match status" value="1"/>
</dbReference>
<reference evidence="3 4" key="1">
    <citation type="submission" date="2024-01" db="EMBL/GenBank/DDBJ databases">
        <title>Comparative genomics of Cryptococcus and Kwoniella reveals pathogenesis evolution and contrasting modes of karyotype evolution via chromosome fusion or intercentromeric recombination.</title>
        <authorList>
            <person name="Coelho M.A."/>
            <person name="David-Palma M."/>
            <person name="Shea T."/>
            <person name="Bowers K."/>
            <person name="McGinley-Smith S."/>
            <person name="Mohammad A.W."/>
            <person name="Gnirke A."/>
            <person name="Yurkov A.M."/>
            <person name="Nowrousian M."/>
            <person name="Sun S."/>
            <person name="Cuomo C.A."/>
            <person name="Heitman J."/>
        </authorList>
    </citation>
    <scope>NUCLEOTIDE SEQUENCE [LARGE SCALE GENOMIC DNA]</scope>
    <source>
        <strain evidence="3">CBS 11374</strain>
    </source>
</reference>
<dbReference type="SUPFAM" id="SSF82199">
    <property type="entry name" value="SET domain"/>
    <property type="match status" value="1"/>
</dbReference>
<accession>A0ABZ1D5Z3</accession>
<dbReference type="PANTHER" id="PTHR47332:SF4">
    <property type="entry name" value="SET DOMAIN-CONTAINING PROTEIN 5"/>
    <property type="match status" value="1"/>
</dbReference>
<dbReference type="Proteomes" id="UP001329825">
    <property type="component" value="Chromosome 9"/>
</dbReference>
<dbReference type="CDD" id="cd20071">
    <property type="entry name" value="SET_SMYD"/>
    <property type="match status" value="1"/>
</dbReference>
<dbReference type="GeneID" id="87958574"/>
<feature type="domain" description="SET" evidence="2">
    <location>
        <begin position="147"/>
        <end position="298"/>
    </location>
</feature>
<name>A0ABZ1D5Z3_9TREE</name>
<dbReference type="EMBL" id="CP141889">
    <property type="protein sequence ID" value="WRT69458.1"/>
    <property type="molecule type" value="Genomic_DNA"/>
</dbReference>
<gene>
    <name evidence="3" type="ORF">IL334_006444</name>
</gene>
<dbReference type="InterPro" id="IPR046341">
    <property type="entry name" value="SET_dom_sf"/>
</dbReference>
<dbReference type="PROSITE" id="PS50280">
    <property type="entry name" value="SET"/>
    <property type="match status" value="1"/>
</dbReference>
<proteinExistence type="predicted"/>
<dbReference type="Gene3D" id="2.170.270.10">
    <property type="entry name" value="SET domain"/>
    <property type="match status" value="1"/>
</dbReference>